<dbReference type="PANTHER" id="PTHR10974">
    <property type="entry name" value="FI08016P-RELATED"/>
    <property type="match status" value="1"/>
</dbReference>
<protein>
    <submittedName>
        <fullName evidence="1">Uncharacterized protein</fullName>
    </submittedName>
</protein>
<feature type="non-terminal residue" evidence="1">
    <location>
        <position position="77"/>
    </location>
</feature>
<dbReference type="Pfam" id="PF02995">
    <property type="entry name" value="DUF229"/>
    <property type="match status" value="1"/>
</dbReference>
<evidence type="ECO:0000313" key="2">
    <source>
        <dbReference type="Proteomes" id="UP001432027"/>
    </source>
</evidence>
<proteinExistence type="predicted"/>
<feature type="non-terminal residue" evidence="1">
    <location>
        <position position="1"/>
    </location>
</feature>
<keyword evidence="2" id="KW-1185">Reference proteome</keyword>
<dbReference type="InterPro" id="IPR004245">
    <property type="entry name" value="DUF229"/>
</dbReference>
<organism evidence="1 2">
    <name type="scientific">Pristionchus entomophagus</name>
    <dbReference type="NCBI Taxonomy" id="358040"/>
    <lineage>
        <taxon>Eukaryota</taxon>
        <taxon>Metazoa</taxon>
        <taxon>Ecdysozoa</taxon>
        <taxon>Nematoda</taxon>
        <taxon>Chromadorea</taxon>
        <taxon>Rhabditida</taxon>
        <taxon>Rhabditina</taxon>
        <taxon>Diplogasteromorpha</taxon>
        <taxon>Diplogasteroidea</taxon>
        <taxon>Neodiplogasteridae</taxon>
        <taxon>Pristionchus</taxon>
    </lineage>
</organism>
<sequence>RTYRFLKEELGAVEILHLNKVGQNSRPNGMAFLFGKMIGPIKRTMYGMPDIPPDWTHKEFCRTYLDDKGFLLKLFEE</sequence>
<accession>A0AAV5SM87</accession>
<comment type="caution">
    <text evidence="1">The sequence shown here is derived from an EMBL/GenBank/DDBJ whole genome shotgun (WGS) entry which is preliminary data.</text>
</comment>
<evidence type="ECO:0000313" key="1">
    <source>
        <dbReference type="EMBL" id="GMS81249.1"/>
    </source>
</evidence>
<dbReference type="PANTHER" id="PTHR10974:SF75">
    <property type="entry name" value="SULFATASE DOMAIN-CONTAINING PROTEIN"/>
    <property type="match status" value="1"/>
</dbReference>
<dbReference type="Proteomes" id="UP001432027">
    <property type="component" value="Unassembled WGS sequence"/>
</dbReference>
<dbReference type="GO" id="GO:0005615">
    <property type="term" value="C:extracellular space"/>
    <property type="evidence" value="ECO:0007669"/>
    <property type="project" value="TreeGrafter"/>
</dbReference>
<gene>
    <name evidence="1" type="ORF">PENTCL1PPCAC_3424</name>
</gene>
<dbReference type="AlphaFoldDB" id="A0AAV5SM87"/>
<reference evidence="1" key="1">
    <citation type="submission" date="2023-10" db="EMBL/GenBank/DDBJ databases">
        <title>Genome assembly of Pristionchus species.</title>
        <authorList>
            <person name="Yoshida K."/>
            <person name="Sommer R.J."/>
        </authorList>
    </citation>
    <scope>NUCLEOTIDE SEQUENCE</scope>
    <source>
        <strain evidence="1">RS0144</strain>
    </source>
</reference>
<dbReference type="EMBL" id="BTSX01000001">
    <property type="protein sequence ID" value="GMS81249.1"/>
    <property type="molecule type" value="Genomic_DNA"/>
</dbReference>
<name>A0AAV5SM87_9BILA</name>